<feature type="transmembrane region" description="Helical" evidence="1">
    <location>
        <begin position="71"/>
        <end position="92"/>
    </location>
</feature>
<evidence type="ECO:0000313" key="2">
    <source>
        <dbReference type="EMBL" id="QNT36396.1"/>
    </source>
</evidence>
<geneLocation type="plasmid" evidence="4">
    <name>pMCR_170_D1</name>
</geneLocation>
<evidence type="ECO:0000313" key="4">
    <source>
        <dbReference type="EMBL" id="QNT37467.1"/>
    </source>
</evidence>
<evidence type="ECO:0000256" key="1">
    <source>
        <dbReference type="SAM" id="Phobius"/>
    </source>
</evidence>
<geneLocation type="plasmid" evidence="3">
    <name>pMCR_1139_D1</name>
</geneLocation>
<accession>A0A7H1KTB0</accession>
<evidence type="ECO:0000313" key="3">
    <source>
        <dbReference type="EMBL" id="QNT37174.1"/>
    </source>
</evidence>
<dbReference type="EMBL" id="MT929288">
    <property type="protein sequence ID" value="QNT37467.1"/>
    <property type="molecule type" value="Genomic_DNA"/>
</dbReference>
<dbReference type="EMBL" id="MT929284">
    <property type="protein sequence ID" value="QNT36396.1"/>
    <property type="molecule type" value="Genomic_DNA"/>
</dbReference>
<reference evidence="3" key="1">
    <citation type="submission" date="2020-08" db="EMBL/GenBank/DDBJ databases">
        <title>Characterization of the complete nucleotide sequences of mcr-1-encoding plasmids from Enterobacteriaceae isolates in retailed raw meat products from the Czech Republic.</title>
        <authorList>
            <person name="Zelendova M."/>
            <person name="Papagiannitsis C.C."/>
            <person name="Valcek A."/>
            <person name="Medvecky M."/>
            <person name="Bitar I."/>
            <person name="Hrabak J."/>
            <person name="Gelbicova T."/>
            <person name="Barakova A."/>
            <person name="Kutilova I."/>
            <person name="Karpiskova R."/>
            <person name="Dolejska M."/>
        </authorList>
    </citation>
    <scope>NUCLEOTIDE SEQUENCE</scope>
    <source>
        <strain evidence="3">1139_17_D1</strain>
        <strain evidence="4">170_17_D1</strain>
        <strain evidence="2">915_17_C1</strain>
        <plasmid evidence="3">pMCR_1139_D1</plasmid>
        <plasmid evidence="4">pMCR_170_D1</plasmid>
        <plasmid evidence="2">pMCR_915_C1</plasmid>
    </source>
</reference>
<dbReference type="AlphaFoldDB" id="A0A7H1KTB0"/>
<keyword evidence="1" id="KW-0472">Membrane</keyword>
<keyword evidence="1" id="KW-0812">Transmembrane</keyword>
<sequence>MSCSKQKPFDIISATYQEGWIALSISGVSGRQEMNIQSPPGEINTSEPVSVMELKTPVVLPRTSLIKKWRVIMKNIVLASLLGFGLISSAWATETVNIHERVNNAQAPAHQMQSAAAPVGIQGTAPRMAGMDQHEQAIIAHETMTNGSADAHQKMVESHQRMMGSQTVSPTGPSKSLAAMNEHERAAVAHEFMNNGQSGPHQAMAEAHRRMLSAG</sequence>
<dbReference type="InterPro" id="IPR058073">
    <property type="entry name" value="SilE"/>
</dbReference>
<dbReference type="EMBL" id="MT929287">
    <property type="protein sequence ID" value="QNT37174.1"/>
    <property type="molecule type" value="Genomic_DNA"/>
</dbReference>
<organism evidence="3">
    <name type="scientific">Escherichia coli</name>
    <dbReference type="NCBI Taxonomy" id="562"/>
    <lineage>
        <taxon>Bacteria</taxon>
        <taxon>Pseudomonadati</taxon>
        <taxon>Pseudomonadota</taxon>
        <taxon>Gammaproteobacteria</taxon>
        <taxon>Enterobacterales</taxon>
        <taxon>Enterobacteriaceae</taxon>
        <taxon>Escherichia</taxon>
    </lineage>
</organism>
<name>A0A7H1KTB0_ECOLX</name>
<keyword evidence="3" id="KW-0614">Plasmid</keyword>
<protein>
    <submittedName>
        <fullName evidence="3">SilE</fullName>
    </submittedName>
</protein>
<dbReference type="NCBIfam" id="NF047789">
    <property type="entry name" value="AgBindSilE"/>
    <property type="match status" value="1"/>
</dbReference>
<geneLocation type="plasmid" evidence="2">
    <name>pMCR_915_C1</name>
</geneLocation>
<keyword evidence="1" id="KW-1133">Transmembrane helix</keyword>
<proteinExistence type="predicted"/>